<evidence type="ECO:0000256" key="1">
    <source>
        <dbReference type="SAM" id="MobiDB-lite"/>
    </source>
</evidence>
<keyword evidence="2" id="KW-0812">Transmembrane</keyword>
<dbReference type="KEGG" id="mes:Meso_1066"/>
<name>Q11JG2_CHESB</name>
<dbReference type="OrthoDB" id="7745015at2"/>
<gene>
    <name evidence="4" type="ordered locus">Meso_1066</name>
</gene>
<keyword evidence="2" id="KW-1133">Transmembrane helix</keyword>
<organism evidence="4">
    <name type="scientific">Chelativorans sp. (strain BNC1)</name>
    <dbReference type="NCBI Taxonomy" id="266779"/>
    <lineage>
        <taxon>Bacteria</taxon>
        <taxon>Pseudomonadati</taxon>
        <taxon>Pseudomonadota</taxon>
        <taxon>Alphaproteobacteria</taxon>
        <taxon>Hyphomicrobiales</taxon>
        <taxon>Phyllobacteriaceae</taxon>
        <taxon>Chelativorans</taxon>
    </lineage>
</organism>
<reference evidence="4" key="1">
    <citation type="submission" date="2006-06" db="EMBL/GenBank/DDBJ databases">
        <title>Complete sequence of chromosome of Chelativorans sp. BNC1.</title>
        <authorList>
            <consortium name="US DOE Joint Genome Institute"/>
            <person name="Copeland A."/>
            <person name="Lucas S."/>
            <person name="Lapidus A."/>
            <person name="Barry K."/>
            <person name="Detter J.C."/>
            <person name="Glavina del Rio T."/>
            <person name="Hammon N."/>
            <person name="Israni S."/>
            <person name="Dalin E."/>
            <person name="Tice H."/>
            <person name="Pitluck S."/>
            <person name="Chertkov O."/>
            <person name="Brettin T."/>
            <person name="Bruce D."/>
            <person name="Han C."/>
            <person name="Tapia R."/>
            <person name="Gilna P."/>
            <person name="Schmutz J."/>
            <person name="Larimer F."/>
            <person name="Land M."/>
            <person name="Hauser L."/>
            <person name="Kyrpides N."/>
            <person name="Mikhailova N."/>
            <person name="Richardson P."/>
        </authorList>
    </citation>
    <scope>NUCLEOTIDE SEQUENCE</scope>
    <source>
        <strain evidence="4">BNC1</strain>
    </source>
</reference>
<feature type="transmembrane region" description="Helical" evidence="2">
    <location>
        <begin position="60"/>
        <end position="79"/>
    </location>
</feature>
<sequence length="203" mass="22149">MSDGPPCGGRSENRSRWEQSDRPAKQAERSGRKNAGYLRDRLGIAVGFTGEVAMIAKDTVSSVVVFFFSLGAFVLAQNYGGGAELFPRGLAVIMMIAAAGMFLRAVFWPAAIPEGTPKMERSERDVITFCVIATIGYVALIVPLGFVTASVAFVIVMSYALGMRNHLVIWLTAFCFVGALYYLFAHVFHTPLPRDLILELFGI</sequence>
<dbReference type="EMBL" id="CP000390">
    <property type="protein sequence ID" value="ABG62463.1"/>
    <property type="molecule type" value="Genomic_DNA"/>
</dbReference>
<proteinExistence type="predicted"/>
<feature type="domain" description="DUF1468" evidence="3">
    <location>
        <begin position="62"/>
        <end position="193"/>
    </location>
</feature>
<evidence type="ECO:0000259" key="3">
    <source>
        <dbReference type="Pfam" id="PF07331"/>
    </source>
</evidence>
<evidence type="ECO:0000256" key="2">
    <source>
        <dbReference type="SAM" id="Phobius"/>
    </source>
</evidence>
<feature type="compositionally biased region" description="Basic and acidic residues" evidence="1">
    <location>
        <begin position="11"/>
        <end position="31"/>
    </location>
</feature>
<feature type="transmembrane region" description="Helical" evidence="2">
    <location>
        <begin position="85"/>
        <end position="107"/>
    </location>
</feature>
<evidence type="ECO:0000313" key="4">
    <source>
        <dbReference type="EMBL" id="ABG62463.1"/>
    </source>
</evidence>
<dbReference type="STRING" id="266779.Meso_1066"/>
<dbReference type="Pfam" id="PF07331">
    <property type="entry name" value="TctB"/>
    <property type="match status" value="1"/>
</dbReference>
<dbReference type="InterPro" id="IPR009936">
    <property type="entry name" value="DUF1468"/>
</dbReference>
<accession>Q11JG2</accession>
<keyword evidence="2" id="KW-0472">Membrane</keyword>
<feature type="transmembrane region" description="Helical" evidence="2">
    <location>
        <begin position="167"/>
        <end position="184"/>
    </location>
</feature>
<feature type="transmembrane region" description="Helical" evidence="2">
    <location>
        <begin position="128"/>
        <end position="161"/>
    </location>
</feature>
<feature type="region of interest" description="Disordered" evidence="1">
    <location>
        <begin position="1"/>
        <end position="31"/>
    </location>
</feature>
<dbReference type="AlphaFoldDB" id="Q11JG2"/>
<protein>
    <recommendedName>
        <fullName evidence="3">DUF1468 domain-containing protein</fullName>
    </recommendedName>
</protein>
<dbReference type="HOGENOM" id="CLU_1346891_0_0_5"/>